<dbReference type="PANTHER" id="PTHR11908">
    <property type="entry name" value="XANTHINE DEHYDROGENASE"/>
    <property type="match status" value="1"/>
</dbReference>
<dbReference type="Gene3D" id="3.90.1170.50">
    <property type="entry name" value="Aldehyde oxidase/xanthine dehydrogenase, a/b hammerhead"/>
    <property type="match status" value="1"/>
</dbReference>
<dbReference type="Pfam" id="PF01315">
    <property type="entry name" value="Ald_Xan_dh_C"/>
    <property type="match status" value="1"/>
</dbReference>
<organism evidence="4 5">
    <name type="scientific">Kibdelosporangium persicum</name>
    <dbReference type="NCBI Taxonomy" id="2698649"/>
    <lineage>
        <taxon>Bacteria</taxon>
        <taxon>Bacillati</taxon>
        <taxon>Actinomycetota</taxon>
        <taxon>Actinomycetes</taxon>
        <taxon>Pseudonocardiales</taxon>
        <taxon>Pseudonocardiaceae</taxon>
        <taxon>Kibdelosporangium</taxon>
    </lineage>
</organism>
<name>A0ABX2F029_9PSEU</name>
<evidence type="ECO:0000313" key="5">
    <source>
        <dbReference type="Proteomes" id="UP000763557"/>
    </source>
</evidence>
<dbReference type="InterPro" id="IPR016208">
    <property type="entry name" value="Ald_Oxase/xanthine_DH-like"/>
</dbReference>
<dbReference type="Pfam" id="PF20256">
    <property type="entry name" value="MoCoBD_2"/>
    <property type="match status" value="1"/>
</dbReference>
<dbReference type="PANTHER" id="PTHR11908:SF132">
    <property type="entry name" value="ALDEHYDE OXIDASE 1-RELATED"/>
    <property type="match status" value="1"/>
</dbReference>
<protein>
    <submittedName>
        <fullName evidence="4">Molybdopterin binding aldehyde oxidase and xanthine dehydrogenase</fullName>
    </submittedName>
</protein>
<feature type="domain" description="Aldehyde oxidase/xanthine dehydrogenase a/b hammerhead" evidence="3">
    <location>
        <begin position="17"/>
        <end position="128"/>
    </location>
</feature>
<evidence type="ECO:0000313" key="4">
    <source>
        <dbReference type="EMBL" id="NRN64366.1"/>
    </source>
</evidence>
<sequence length="729" mass="78305">MIIGKPLDRVDGPAKVTGAAKYAADQHIPGLTHAVLVTSAIARGKIIRIDTGQAARSPGVLSVITHHNGPRFAYQPPKHPWIYGQTHVPLQNDVIYHSGQIVAVVIADTLERARYAATLIQIDYAVETPEISVEANLDKAFIPERGPFNLRYEYRRGDAHGALATAPVRVSGRYRTSMQHHNPMEPTATTAVWDGDHLTLYETTQALAFTRQKTAEMLGVDQKQVRVVSPYLGGGFGAKGYVWPHTFITAAIARSLGRPVKLVLTRAQSYTMHGHRAETVQELSVGATRDGTITAFVHSAVSQTSMLNEVSWEEMDATTQLYACPNAELTRRVVRLNLGTPTPMRAPLSVGGYALESIMDELSHATGVNPLELRLRNYSTHNPENPSQPWGTGKFLRDCYELGAKLFDWPHRLPRPRSTRRDGGWIGVGMATAFHPTYVSAATVSIRMDADGKALVRSATQDIGTGTYTIVTQTVADALGVPAKSVRFELGDTNFAPSAPSIGSRTAASVGTAAHHAGSALKDKVIAIAVADHRSPLYGIPAAQVTAADGQLFHRLDPRRRETYADVLRRHGPVDSEAVWPAAPGISRSYGAVFAEVTVDDATGEVRVTRLVGAFDIGRVLNAKTARSQAIGGMIWGLGTALTEHTIVDEHLGRILTANLSGYLVPVEADVPDVDIAFVDKADPAASDIGAKGVGELASNGATAAIANAVCHATGRRVRDLPITPDKLL</sequence>
<keyword evidence="5" id="KW-1185">Reference proteome</keyword>
<dbReference type="SUPFAM" id="SSF54665">
    <property type="entry name" value="CO dehydrogenase molybdoprotein N-domain-like"/>
    <property type="match status" value="1"/>
</dbReference>
<dbReference type="Proteomes" id="UP000763557">
    <property type="component" value="Unassembled WGS sequence"/>
</dbReference>
<keyword evidence="1" id="KW-0500">Molybdenum</keyword>
<keyword evidence="2" id="KW-0560">Oxidoreductase</keyword>
<dbReference type="InterPro" id="IPR037165">
    <property type="entry name" value="AldOxase/xan_DH_Mopterin-bd_sf"/>
</dbReference>
<dbReference type="Pfam" id="PF02738">
    <property type="entry name" value="MoCoBD_1"/>
    <property type="match status" value="1"/>
</dbReference>
<gene>
    <name evidence="4" type="ORF">GC106_15720</name>
</gene>
<comment type="caution">
    <text evidence="4">The sequence shown here is derived from an EMBL/GenBank/DDBJ whole genome shotgun (WGS) entry which is preliminary data.</text>
</comment>
<dbReference type="SMART" id="SM01008">
    <property type="entry name" value="Ald_Xan_dh_C"/>
    <property type="match status" value="1"/>
</dbReference>
<dbReference type="InterPro" id="IPR036856">
    <property type="entry name" value="Ald_Oxase/Xan_DH_a/b_sf"/>
</dbReference>
<dbReference type="InterPro" id="IPR000674">
    <property type="entry name" value="Ald_Oxase/Xan_DH_a/b"/>
</dbReference>
<reference evidence="4 5" key="1">
    <citation type="submission" date="2020-01" db="EMBL/GenBank/DDBJ databases">
        <title>Kibdelosporangium persica a novel Actinomycetes from a hot desert in Iran.</title>
        <authorList>
            <person name="Safaei N."/>
            <person name="Zaburannyi N."/>
            <person name="Mueller R."/>
            <person name="Wink J."/>
        </authorList>
    </citation>
    <scope>NUCLEOTIDE SEQUENCE [LARGE SCALE GENOMIC DNA]</scope>
    <source>
        <strain evidence="4 5">4NS15</strain>
    </source>
</reference>
<accession>A0ABX2F029</accession>
<proteinExistence type="predicted"/>
<dbReference type="SUPFAM" id="SSF56003">
    <property type="entry name" value="Molybdenum cofactor-binding domain"/>
    <property type="match status" value="1"/>
</dbReference>
<evidence type="ECO:0000256" key="1">
    <source>
        <dbReference type="ARBA" id="ARBA00022505"/>
    </source>
</evidence>
<dbReference type="RefSeq" id="WP_173126183.1">
    <property type="nucleotide sequence ID" value="NZ_CBCSGW010000007.1"/>
</dbReference>
<dbReference type="EMBL" id="JAAATY010000003">
    <property type="protein sequence ID" value="NRN64366.1"/>
    <property type="molecule type" value="Genomic_DNA"/>
</dbReference>
<dbReference type="Gene3D" id="3.30.365.10">
    <property type="entry name" value="Aldehyde oxidase/xanthine dehydrogenase, molybdopterin binding domain"/>
    <property type="match status" value="4"/>
</dbReference>
<dbReference type="InterPro" id="IPR008274">
    <property type="entry name" value="AldOxase/xan_DH_MoCoBD1"/>
</dbReference>
<dbReference type="InterPro" id="IPR046867">
    <property type="entry name" value="AldOxase/xan_DH_MoCoBD2"/>
</dbReference>
<evidence type="ECO:0000259" key="3">
    <source>
        <dbReference type="SMART" id="SM01008"/>
    </source>
</evidence>
<evidence type="ECO:0000256" key="2">
    <source>
        <dbReference type="ARBA" id="ARBA00023002"/>
    </source>
</evidence>